<dbReference type="HOGENOM" id="CLU_045945_3_0_7"/>
<dbReference type="Pfam" id="PF13411">
    <property type="entry name" value="MerR_1"/>
    <property type="match status" value="1"/>
</dbReference>
<keyword evidence="1" id="KW-0678">Repressor</keyword>
<dbReference type="PROSITE" id="PS50937">
    <property type="entry name" value="HTH_MERR_2"/>
    <property type="match status" value="1"/>
</dbReference>
<evidence type="ECO:0000256" key="3">
    <source>
        <dbReference type="ARBA" id="ARBA00023125"/>
    </source>
</evidence>
<evidence type="ECO:0000259" key="5">
    <source>
        <dbReference type="PROSITE" id="PS50937"/>
    </source>
</evidence>
<keyword evidence="4" id="KW-0804">Transcription</keyword>
<dbReference type="CDD" id="cd02065">
    <property type="entry name" value="B12-binding_like"/>
    <property type="match status" value="1"/>
</dbReference>
<protein>
    <submittedName>
        <fullName evidence="7">Transcriptional regulator, MerR family</fullName>
    </submittedName>
</protein>
<keyword evidence="2" id="KW-0805">Transcription regulation</keyword>
<evidence type="ECO:0000256" key="4">
    <source>
        <dbReference type="ARBA" id="ARBA00023163"/>
    </source>
</evidence>
<dbReference type="Gene3D" id="1.10.1240.10">
    <property type="entry name" value="Methionine synthase domain"/>
    <property type="match status" value="1"/>
</dbReference>
<reference evidence="7 8" key="1">
    <citation type="journal article" date="2004" name="Science">
        <title>A predator unmasked: life cycle of Bdellovibrio bacteriovorus from a genomic perspective.</title>
        <authorList>
            <person name="Rendulic S."/>
            <person name="Jagtap P."/>
            <person name="Rosinus A."/>
            <person name="Eppinger M."/>
            <person name="Baar C."/>
            <person name="Lanz C."/>
            <person name="Keller H."/>
            <person name="Lambert C."/>
            <person name="Evans K.J."/>
            <person name="Goesmann A."/>
            <person name="Meyer F."/>
            <person name="Sockett R.E."/>
            <person name="Schuster S.C."/>
        </authorList>
    </citation>
    <scope>NUCLEOTIDE SEQUENCE [LARGE SCALE GENOMIC DNA]</scope>
    <source>
        <strain evidence="8">ATCC 15356 / DSM 50701 / NCIMB 9529 / HD100</strain>
    </source>
</reference>
<feature type="domain" description="B12-binding" evidence="6">
    <location>
        <begin position="188"/>
        <end position="254"/>
    </location>
</feature>
<feature type="domain" description="HTH merR-type" evidence="5">
    <location>
        <begin position="10"/>
        <end position="80"/>
    </location>
</feature>
<proteinExistence type="predicted"/>
<dbReference type="InterPro" id="IPR047057">
    <property type="entry name" value="MerR_fam"/>
</dbReference>
<evidence type="ECO:0000313" key="8">
    <source>
        <dbReference type="Proteomes" id="UP000008080"/>
    </source>
</evidence>
<dbReference type="GO" id="GO:0046872">
    <property type="term" value="F:metal ion binding"/>
    <property type="evidence" value="ECO:0007669"/>
    <property type="project" value="InterPro"/>
</dbReference>
<dbReference type="Proteomes" id="UP000008080">
    <property type="component" value="Chromosome"/>
</dbReference>
<dbReference type="InterPro" id="IPR009061">
    <property type="entry name" value="DNA-bd_dom_put_sf"/>
</dbReference>
<name>Q6MPC6_BDEBA</name>
<dbReference type="eggNOG" id="COG5012">
    <property type="taxonomic scope" value="Bacteria"/>
</dbReference>
<dbReference type="STRING" id="264462.Bd0931"/>
<dbReference type="eggNOG" id="COG0789">
    <property type="taxonomic scope" value="Bacteria"/>
</dbReference>
<dbReference type="GO" id="GO:0003700">
    <property type="term" value="F:DNA-binding transcription factor activity"/>
    <property type="evidence" value="ECO:0007669"/>
    <property type="project" value="InterPro"/>
</dbReference>
<dbReference type="KEGG" id="bba:Bd0931"/>
<dbReference type="SMART" id="SM00422">
    <property type="entry name" value="HTH_MERR"/>
    <property type="match status" value="1"/>
</dbReference>
<dbReference type="SUPFAM" id="SSF46955">
    <property type="entry name" value="Putative DNA-binding domain"/>
    <property type="match status" value="1"/>
</dbReference>
<dbReference type="SUPFAM" id="SSF52242">
    <property type="entry name" value="Cobalamin (vitamin B12)-binding domain"/>
    <property type="match status" value="1"/>
</dbReference>
<dbReference type="EMBL" id="BX842648">
    <property type="protein sequence ID" value="CAE78872.1"/>
    <property type="molecule type" value="Genomic_DNA"/>
</dbReference>
<evidence type="ECO:0000259" key="6">
    <source>
        <dbReference type="PROSITE" id="PS51332"/>
    </source>
</evidence>
<dbReference type="InterPro" id="IPR000551">
    <property type="entry name" value="MerR-type_HTH_dom"/>
</dbReference>
<dbReference type="CDD" id="cd01104">
    <property type="entry name" value="HTH_MlrA-CarA"/>
    <property type="match status" value="1"/>
</dbReference>
<dbReference type="InterPro" id="IPR006158">
    <property type="entry name" value="Cobalamin-bd"/>
</dbReference>
<evidence type="ECO:0000313" key="7">
    <source>
        <dbReference type="EMBL" id="CAE78872.1"/>
    </source>
</evidence>
<evidence type="ECO:0000256" key="1">
    <source>
        <dbReference type="ARBA" id="ARBA00022491"/>
    </source>
</evidence>
<keyword evidence="8" id="KW-1185">Reference proteome</keyword>
<accession>Q6MPC6</accession>
<sequence>MINMVISDALLDIDQVNQLTGLSQATLRNWEKRYGFPKPQRSEGGHRLYHVEEVQKIREVVSLCKNGIKILEAIERVLKGTSPVSDTAVAISQPTSPVFVEPLNEGISQVLKALYKYDMDLAEQYLSRLGMRLSETDLLEMVYPKLLMKVGEDWENSRINIAQEHFSWNFLRTRLLNYFKSNRVGVNQPKVLLTTPPGELHEGGLIVLAAYLMLKGWQVYYLGVNLPMDDLLHAYEGIEPDIVCLSAIESENIEKNWNELEKMKCVVVGGPCLAELRVQELPESKHISLVGGNLHSAVAQMELLLHSAT</sequence>
<dbReference type="PANTHER" id="PTHR30204:SF69">
    <property type="entry name" value="MERR-FAMILY TRANSCRIPTIONAL REGULATOR"/>
    <property type="match status" value="1"/>
</dbReference>
<gene>
    <name evidence="7" type="primary">merR</name>
    <name evidence="7" type="ordered locus">Bd0931</name>
</gene>
<dbReference type="InterPro" id="IPR036724">
    <property type="entry name" value="Cobalamin-bd_sf"/>
</dbReference>
<dbReference type="GO" id="GO:0031419">
    <property type="term" value="F:cobalamin binding"/>
    <property type="evidence" value="ECO:0007669"/>
    <property type="project" value="InterPro"/>
</dbReference>
<dbReference type="PROSITE" id="PS51332">
    <property type="entry name" value="B12_BINDING"/>
    <property type="match status" value="1"/>
</dbReference>
<keyword evidence="3" id="KW-0238">DNA-binding</keyword>
<dbReference type="Gene3D" id="3.40.50.280">
    <property type="entry name" value="Cobalamin-binding domain"/>
    <property type="match status" value="1"/>
</dbReference>
<organism evidence="7 8">
    <name type="scientific">Bdellovibrio bacteriovorus (strain ATCC 15356 / DSM 50701 / NCIMB 9529 / HD100)</name>
    <dbReference type="NCBI Taxonomy" id="264462"/>
    <lineage>
        <taxon>Bacteria</taxon>
        <taxon>Pseudomonadati</taxon>
        <taxon>Bdellovibrionota</taxon>
        <taxon>Bdellovibrionia</taxon>
        <taxon>Bdellovibrionales</taxon>
        <taxon>Pseudobdellovibrionaceae</taxon>
        <taxon>Bdellovibrio</taxon>
    </lineage>
</organism>
<dbReference type="PANTHER" id="PTHR30204">
    <property type="entry name" value="REDOX-CYCLING DRUG-SENSING TRANSCRIPTIONAL ACTIVATOR SOXR"/>
    <property type="match status" value="1"/>
</dbReference>
<dbReference type="Pfam" id="PF02310">
    <property type="entry name" value="B12-binding"/>
    <property type="match status" value="1"/>
</dbReference>
<dbReference type="InterPro" id="IPR036594">
    <property type="entry name" value="Meth_synthase_dom"/>
</dbReference>
<dbReference type="Gene3D" id="1.10.1660.10">
    <property type="match status" value="1"/>
</dbReference>
<dbReference type="GO" id="GO:0003677">
    <property type="term" value="F:DNA binding"/>
    <property type="evidence" value="ECO:0007669"/>
    <property type="project" value="UniProtKB-KW"/>
</dbReference>
<dbReference type="AlphaFoldDB" id="Q6MPC6"/>
<evidence type="ECO:0000256" key="2">
    <source>
        <dbReference type="ARBA" id="ARBA00023015"/>
    </source>
</evidence>